<gene>
    <name evidence="1" type="ORF">GCM10009627_21720</name>
</gene>
<evidence type="ECO:0000313" key="2">
    <source>
        <dbReference type="Proteomes" id="UP001501742"/>
    </source>
</evidence>
<evidence type="ECO:0008006" key="3">
    <source>
        <dbReference type="Google" id="ProtNLM"/>
    </source>
</evidence>
<sequence length="110" mass="11415">MAPGTASMKDGVKTSYTYAGADMNKLLSQATDGGTAYQYTYGTNDQNGVPVITARTAAGVGTASVLSDPVTGQLLDLRTTDGTTSIWIIDGGPHFGQLAWSRGQLLQSLV</sequence>
<evidence type="ECO:0000313" key="1">
    <source>
        <dbReference type="EMBL" id="GAA1493826.1"/>
    </source>
</evidence>
<keyword evidence="2" id="KW-1185">Reference proteome</keyword>
<protein>
    <recommendedName>
        <fullName evidence="3">RHS repeat-associated core domain-containing protein</fullName>
    </recommendedName>
</protein>
<name>A0ABP4K4R1_9MICO</name>
<proteinExistence type="predicted"/>
<accession>A0ABP4K4R1</accession>
<reference evidence="2" key="1">
    <citation type="journal article" date="2019" name="Int. J. Syst. Evol. Microbiol.">
        <title>The Global Catalogue of Microorganisms (GCM) 10K type strain sequencing project: providing services to taxonomists for standard genome sequencing and annotation.</title>
        <authorList>
            <consortium name="The Broad Institute Genomics Platform"/>
            <consortium name="The Broad Institute Genome Sequencing Center for Infectious Disease"/>
            <person name="Wu L."/>
            <person name="Ma J."/>
        </authorList>
    </citation>
    <scope>NUCLEOTIDE SEQUENCE [LARGE SCALE GENOMIC DNA]</scope>
    <source>
        <strain evidence="2">JCM 12140</strain>
    </source>
</reference>
<dbReference type="EMBL" id="BAAAJX010000010">
    <property type="protein sequence ID" value="GAA1493826.1"/>
    <property type="molecule type" value="Genomic_DNA"/>
</dbReference>
<organism evidence="1 2">
    <name type="scientific">Curtobacterium herbarum</name>
    <dbReference type="NCBI Taxonomy" id="150122"/>
    <lineage>
        <taxon>Bacteria</taxon>
        <taxon>Bacillati</taxon>
        <taxon>Actinomycetota</taxon>
        <taxon>Actinomycetes</taxon>
        <taxon>Micrococcales</taxon>
        <taxon>Microbacteriaceae</taxon>
        <taxon>Curtobacterium</taxon>
    </lineage>
</organism>
<dbReference type="Proteomes" id="UP001501742">
    <property type="component" value="Unassembled WGS sequence"/>
</dbReference>
<comment type="caution">
    <text evidence="1">The sequence shown here is derived from an EMBL/GenBank/DDBJ whole genome shotgun (WGS) entry which is preliminary data.</text>
</comment>